<feature type="transmembrane region" description="Helical" evidence="5">
    <location>
        <begin position="740"/>
        <end position="763"/>
    </location>
</feature>
<evidence type="ECO:0000313" key="7">
    <source>
        <dbReference type="EMBL" id="MDN4612214.1"/>
    </source>
</evidence>
<dbReference type="InterPro" id="IPR013525">
    <property type="entry name" value="ABC2_TM"/>
</dbReference>
<feature type="transmembrane region" description="Helical" evidence="5">
    <location>
        <begin position="20"/>
        <end position="39"/>
    </location>
</feature>
<keyword evidence="8" id="KW-1185">Reference proteome</keyword>
<accession>A0ABT8K4C2</accession>
<keyword evidence="4 5" id="KW-0472">Membrane</keyword>
<dbReference type="InterPro" id="IPR017500">
    <property type="entry name" value="Phage_infect_YhgE_N"/>
</dbReference>
<feature type="transmembrane region" description="Helical" evidence="5">
    <location>
        <begin position="626"/>
        <end position="651"/>
    </location>
</feature>
<feature type="transmembrane region" description="Helical" evidence="5">
    <location>
        <begin position="657"/>
        <end position="680"/>
    </location>
</feature>
<dbReference type="NCBIfam" id="TIGR03062">
    <property type="entry name" value="pip_yhgE_Cterm"/>
    <property type="match status" value="1"/>
</dbReference>
<evidence type="ECO:0000313" key="8">
    <source>
        <dbReference type="Proteomes" id="UP001174209"/>
    </source>
</evidence>
<dbReference type="PANTHER" id="PTHR43077">
    <property type="entry name" value="TRANSPORT PERMEASE YVFS-RELATED"/>
    <property type="match status" value="1"/>
</dbReference>
<dbReference type="InterPro" id="IPR017501">
    <property type="entry name" value="Phage_infect_YhgE_C"/>
</dbReference>
<evidence type="ECO:0000256" key="4">
    <source>
        <dbReference type="ARBA" id="ARBA00023136"/>
    </source>
</evidence>
<dbReference type="SUPFAM" id="SSF58104">
    <property type="entry name" value="Methyl-accepting chemotaxis protein (MCP) signaling domain"/>
    <property type="match status" value="1"/>
</dbReference>
<dbReference type="Gene3D" id="3.40.1710.10">
    <property type="entry name" value="abc type-2 transporter like domain"/>
    <property type="match status" value="1"/>
</dbReference>
<organism evidence="7 8">
    <name type="scientific">Arthrobacter burdickii</name>
    <dbReference type="NCBI Taxonomy" id="3035920"/>
    <lineage>
        <taxon>Bacteria</taxon>
        <taxon>Bacillati</taxon>
        <taxon>Actinomycetota</taxon>
        <taxon>Actinomycetes</taxon>
        <taxon>Micrococcales</taxon>
        <taxon>Micrococcaceae</taxon>
        <taxon>Arthrobacter</taxon>
    </lineage>
</organism>
<evidence type="ECO:0000256" key="2">
    <source>
        <dbReference type="ARBA" id="ARBA00022692"/>
    </source>
</evidence>
<evidence type="ECO:0000256" key="3">
    <source>
        <dbReference type="ARBA" id="ARBA00022989"/>
    </source>
</evidence>
<dbReference type="RefSeq" id="WP_301229053.1">
    <property type="nucleotide sequence ID" value="NZ_JAROCG010000002.1"/>
</dbReference>
<dbReference type="Pfam" id="PF12698">
    <property type="entry name" value="ABC2_membrane_3"/>
    <property type="match status" value="1"/>
</dbReference>
<name>A0ABT8K4C2_9MICC</name>
<dbReference type="NCBIfam" id="TIGR03057">
    <property type="entry name" value="xxxLxxG_by_4"/>
    <property type="match status" value="3"/>
</dbReference>
<comment type="subcellular location">
    <subcellularLocation>
        <location evidence="1">Membrane</location>
        <topology evidence="1">Multi-pass membrane protein</topology>
    </subcellularLocation>
</comment>
<protein>
    <submittedName>
        <fullName evidence="7">YhgE/Pip domain-containing protein</fullName>
    </submittedName>
</protein>
<sequence>MFSLLRMELSRFRISLLSRAALVVIAIIPALYGGLYLAANWNPTGNLDHLTAAVVNEDQPATAAGPDGTDTTISAGADLTGTLTSSDGAGFTWVEASREDAQEGLDDGTYAATLEIPSGFSAKLASVGGDTPAQAMLDITTNDADSYIVGQVGNTVAATLQRQVQSGATEDYLDSIYLGFSSLHGELTEAGEGAGRIADGAQSADEGSGSLVVGLGSLVDGSVQLSSGSAQVAGGAADLSGGASDLAAGLAQLEAATTELVPQSQQLAEGAASAATGGAAVRDGAAQASAGTRSVADGATSLSGSATALADGTRSVADGVAQVGDGAGALSAGATQLSAVAGQAATGARAVSDGLAQLTANYGALTDTERLAALQQLASGADAAAAGSEQVAAGTGTLTASATDLASGAGTAAAGAGTAADGAGRLATGASELATGAEDAAAGAGQVAQGAAGLADGLEQLRSGTGTLAASAPALHDGIVSASDGADRLAAGASTLSSGAEQVAGGAAALADGSGQAYDGATRLEDGLGTLSSGSQDLAQQLEQGAGQVPDYSDAQRTELSGVGASPVAVERTHANAVDAYGEGMAPYFIPLALWVGGIVTYIVLRALSPRALASTAASWRVSAAGYLQGALFAVLQALVLLGVLVAGVGLTTPHPVGLLAFTILTALVFTAIHQALVALLGGVGRLVALVLLMLQLTSAGGTYPVATSPGFFQFLSPLLPMTHAVVGLRHLIAGGDLGVVWLSAAQLLVFFVLAAGLSVVAAHRHRSWSLGKLHPSLAL</sequence>
<dbReference type="Gene3D" id="1.10.287.950">
    <property type="entry name" value="Methyl-accepting chemotaxis protein"/>
    <property type="match status" value="1"/>
</dbReference>
<dbReference type="InterPro" id="IPR023908">
    <property type="entry name" value="xxxLxxG_rpt"/>
</dbReference>
<evidence type="ECO:0000256" key="5">
    <source>
        <dbReference type="SAM" id="Phobius"/>
    </source>
</evidence>
<dbReference type="InterPro" id="IPR051328">
    <property type="entry name" value="T7SS_ABC-Transporter"/>
</dbReference>
<proteinExistence type="predicted"/>
<dbReference type="Proteomes" id="UP001174209">
    <property type="component" value="Unassembled WGS sequence"/>
</dbReference>
<feature type="transmembrane region" description="Helical" evidence="5">
    <location>
        <begin position="585"/>
        <end position="605"/>
    </location>
</feature>
<feature type="domain" description="ABC-2 type transporter transmembrane" evidence="6">
    <location>
        <begin position="536"/>
        <end position="760"/>
    </location>
</feature>
<comment type="caution">
    <text evidence="7">The sequence shown here is derived from an EMBL/GenBank/DDBJ whole genome shotgun (WGS) entry which is preliminary data.</text>
</comment>
<evidence type="ECO:0000256" key="1">
    <source>
        <dbReference type="ARBA" id="ARBA00004141"/>
    </source>
</evidence>
<gene>
    <name evidence="7" type="ORF">P5G52_15210</name>
</gene>
<feature type="transmembrane region" description="Helical" evidence="5">
    <location>
        <begin position="687"/>
        <end position="707"/>
    </location>
</feature>
<keyword evidence="3 5" id="KW-1133">Transmembrane helix</keyword>
<dbReference type="EMBL" id="JAROCG010000002">
    <property type="protein sequence ID" value="MDN4612214.1"/>
    <property type="molecule type" value="Genomic_DNA"/>
</dbReference>
<keyword evidence="2 5" id="KW-0812">Transmembrane</keyword>
<dbReference type="PANTHER" id="PTHR43077:SF5">
    <property type="entry name" value="PHAGE INFECTION PROTEIN"/>
    <property type="match status" value="1"/>
</dbReference>
<evidence type="ECO:0000259" key="6">
    <source>
        <dbReference type="Pfam" id="PF12698"/>
    </source>
</evidence>
<reference evidence="7" key="1">
    <citation type="submission" date="2023-06" db="EMBL/GenBank/DDBJ databases">
        <title>MT1 and MT2 Draft Genomes of Novel Species.</title>
        <authorList>
            <person name="Venkateswaran K."/>
        </authorList>
    </citation>
    <scope>NUCLEOTIDE SEQUENCE</scope>
    <source>
        <strain evidence="7">IIF3SC-B10</strain>
    </source>
</reference>
<dbReference type="NCBIfam" id="TIGR03061">
    <property type="entry name" value="pip_yhgE_Nterm"/>
    <property type="match status" value="1"/>
</dbReference>